<sequence>MDALSGFARAERMFQIAHDCYVELSRPEQELPHLMAPAQIRHYTSIPYSGNPLPTPPITHFHLRSHVFATLPLPQEILGMLTSHCSVVYVHSIRRPSLYDGVLACEKVPVYPKEQSASIELCCRTQRPIRPASTNLDFASDSLLDPCVSNTPQTCDEVKIGNTNTVPTVMRIYFWREDHSTAHSLEWGID</sequence>
<organism evidence="1 2">
    <name type="scientific">Aeoliella mucimassa</name>
    <dbReference type="NCBI Taxonomy" id="2527972"/>
    <lineage>
        <taxon>Bacteria</taxon>
        <taxon>Pseudomonadati</taxon>
        <taxon>Planctomycetota</taxon>
        <taxon>Planctomycetia</taxon>
        <taxon>Pirellulales</taxon>
        <taxon>Lacipirellulaceae</taxon>
        <taxon>Aeoliella</taxon>
    </lineage>
</organism>
<keyword evidence="2" id="KW-1185">Reference proteome</keyword>
<dbReference type="EMBL" id="CP036278">
    <property type="protein sequence ID" value="QDU54351.1"/>
    <property type="molecule type" value="Genomic_DNA"/>
</dbReference>
<dbReference type="KEGG" id="amuc:Pan181_05320"/>
<accession>A0A518AHZ4</accession>
<evidence type="ECO:0000313" key="2">
    <source>
        <dbReference type="Proteomes" id="UP000315750"/>
    </source>
</evidence>
<reference evidence="1 2" key="1">
    <citation type="submission" date="2019-02" db="EMBL/GenBank/DDBJ databases">
        <title>Deep-cultivation of Planctomycetes and their phenomic and genomic characterization uncovers novel biology.</title>
        <authorList>
            <person name="Wiegand S."/>
            <person name="Jogler M."/>
            <person name="Boedeker C."/>
            <person name="Pinto D."/>
            <person name="Vollmers J."/>
            <person name="Rivas-Marin E."/>
            <person name="Kohn T."/>
            <person name="Peeters S.H."/>
            <person name="Heuer A."/>
            <person name="Rast P."/>
            <person name="Oberbeckmann S."/>
            <person name="Bunk B."/>
            <person name="Jeske O."/>
            <person name="Meyerdierks A."/>
            <person name="Storesund J.E."/>
            <person name="Kallscheuer N."/>
            <person name="Luecker S."/>
            <person name="Lage O.M."/>
            <person name="Pohl T."/>
            <person name="Merkel B.J."/>
            <person name="Hornburger P."/>
            <person name="Mueller R.-W."/>
            <person name="Bruemmer F."/>
            <person name="Labrenz M."/>
            <person name="Spormann A.M."/>
            <person name="Op den Camp H."/>
            <person name="Overmann J."/>
            <person name="Amann R."/>
            <person name="Jetten M.S.M."/>
            <person name="Mascher T."/>
            <person name="Medema M.H."/>
            <person name="Devos D.P."/>
            <person name="Kaster A.-K."/>
            <person name="Ovreas L."/>
            <person name="Rohde M."/>
            <person name="Galperin M.Y."/>
            <person name="Jogler C."/>
        </authorList>
    </citation>
    <scope>NUCLEOTIDE SEQUENCE [LARGE SCALE GENOMIC DNA]</scope>
    <source>
        <strain evidence="1 2">Pan181</strain>
    </source>
</reference>
<dbReference type="AlphaFoldDB" id="A0A518AHZ4"/>
<name>A0A518AHZ4_9BACT</name>
<dbReference type="Proteomes" id="UP000315750">
    <property type="component" value="Chromosome"/>
</dbReference>
<proteinExistence type="predicted"/>
<protein>
    <submittedName>
        <fullName evidence="1">Uncharacterized protein</fullName>
    </submittedName>
</protein>
<gene>
    <name evidence="1" type="ORF">Pan181_05320</name>
</gene>
<evidence type="ECO:0000313" key="1">
    <source>
        <dbReference type="EMBL" id="QDU54351.1"/>
    </source>
</evidence>